<comment type="domain">
    <text evidence="2">The jas domain is required for interaction with COI1.</text>
</comment>
<dbReference type="PANTHER" id="PTHR33077:SF140">
    <property type="entry name" value="PROTEIN TIFY 10B"/>
    <property type="match status" value="1"/>
</dbReference>
<feature type="compositionally biased region" description="Polar residues" evidence="3">
    <location>
        <begin position="214"/>
        <end position="228"/>
    </location>
</feature>
<evidence type="ECO:0000313" key="8">
    <source>
        <dbReference type="RefSeq" id="XP_031407458.1"/>
    </source>
</evidence>
<evidence type="ECO:0000313" key="5">
    <source>
        <dbReference type="EMBL" id="OWM84042.1"/>
    </source>
</evidence>
<reference evidence="6" key="1">
    <citation type="journal article" date="2017" name="Plant J.">
        <title>The pomegranate (Punica granatum L.) genome and the genomics of punicalagin biosynthesis.</title>
        <authorList>
            <person name="Qin G."/>
            <person name="Xu C."/>
            <person name="Ming R."/>
            <person name="Tang H."/>
            <person name="Guyot R."/>
            <person name="Kramer E.M."/>
            <person name="Hu Y."/>
            <person name="Yi X."/>
            <person name="Qi Y."/>
            <person name="Xu X."/>
            <person name="Gao Z."/>
            <person name="Pan H."/>
            <person name="Jian J."/>
            <person name="Tian Y."/>
            <person name="Yue Z."/>
            <person name="Xu Y."/>
        </authorList>
    </citation>
    <scope>NUCLEOTIDE SEQUENCE [LARGE SCALE GENOMIC DNA]</scope>
    <source>
        <strain evidence="6">cv. Dabenzi</strain>
    </source>
</reference>
<evidence type="ECO:0000259" key="4">
    <source>
        <dbReference type="PROSITE" id="PS51320"/>
    </source>
</evidence>
<evidence type="ECO:0000256" key="3">
    <source>
        <dbReference type="SAM" id="MobiDB-lite"/>
    </source>
</evidence>
<dbReference type="Pfam" id="PF06200">
    <property type="entry name" value="tify"/>
    <property type="match status" value="1"/>
</dbReference>
<name>A0A218XI69_PUNGR</name>
<dbReference type="SMR" id="A0A218XI69"/>
<feature type="region of interest" description="Disordered" evidence="3">
    <location>
        <begin position="63"/>
        <end position="82"/>
    </location>
</feature>
<dbReference type="SMART" id="SM00979">
    <property type="entry name" value="TIFY"/>
    <property type="match status" value="1"/>
</dbReference>
<comment type="subcellular location">
    <subcellularLocation>
        <location evidence="2">Nucleus</location>
    </subcellularLocation>
</comment>
<protein>
    <recommendedName>
        <fullName evidence="2">Protein TIFY</fullName>
    </recommendedName>
    <alternativeName>
        <fullName evidence="2">Jasmonate ZIM domain-containing protein</fullName>
    </alternativeName>
</protein>
<reference evidence="7" key="3">
    <citation type="journal article" date="2020" name="Plant Biotechnol. J.">
        <title>The pomegranate (Punica granatum L.) draft genome dissects genetic divergence between soft- and hard-seeded cultivars.</title>
        <authorList>
            <person name="Luo X."/>
            <person name="Li H."/>
            <person name="Wu Z."/>
            <person name="Yao W."/>
            <person name="Zhao P."/>
            <person name="Cao D."/>
            <person name="Yu H."/>
            <person name="Li K."/>
            <person name="Poudel K."/>
            <person name="Zhao D."/>
            <person name="Zhang F."/>
            <person name="Xia X."/>
            <person name="Chen L."/>
            <person name="Wang Q."/>
            <person name="Jing D."/>
            <person name="Cao S."/>
        </authorList>
    </citation>
    <scope>NUCLEOTIDE SEQUENCE [LARGE SCALE GENOMIC DNA]</scope>
</reference>
<dbReference type="GeneID" id="116215825"/>
<dbReference type="RefSeq" id="XP_031407458.1">
    <property type="nucleotide sequence ID" value="XM_031551598.1"/>
</dbReference>
<dbReference type="EMBL" id="MTKT01001802">
    <property type="protein sequence ID" value="OWM84042.1"/>
    <property type="molecule type" value="Genomic_DNA"/>
</dbReference>
<dbReference type="GO" id="GO:0031347">
    <property type="term" value="P:regulation of defense response"/>
    <property type="evidence" value="ECO:0007669"/>
    <property type="project" value="UniProtKB-UniRule"/>
</dbReference>
<comment type="similarity">
    <text evidence="1 2">Belongs to the TIFY/JAZ family.</text>
</comment>
<dbReference type="Proteomes" id="UP000197138">
    <property type="component" value="Unassembled WGS sequence"/>
</dbReference>
<gene>
    <name evidence="8" type="primary">LOC116215825</name>
    <name evidence="5" type="ORF">CDL15_Pgr009288</name>
</gene>
<feature type="domain" description="Tify" evidence="4">
    <location>
        <begin position="102"/>
        <end position="137"/>
    </location>
</feature>
<dbReference type="AlphaFoldDB" id="A0A218XI69"/>
<feature type="region of interest" description="Disordered" evidence="3">
    <location>
        <begin position="1"/>
        <end position="20"/>
    </location>
</feature>
<dbReference type="InterPro" id="IPR010399">
    <property type="entry name" value="Tify_dom"/>
</dbReference>
<dbReference type="InterPro" id="IPR040390">
    <property type="entry name" value="TIFY/JAZ"/>
</dbReference>
<feature type="region of interest" description="Disordered" evidence="3">
    <location>
        <begin position="214"/>
        <end position="241"/>
    </location>
</feature>
<evidence type="ECO:0000256" key="1">
    <source>
        <dbReference type="ARBA" id="ARBA00008614"/>
    </source>
</evidence>
<sequence>MSTSSEFAGKVPAKLPEKPSFSQTCSLLSQYLKENKAALNDLNLTGKPEMLRQTMAPMNFFPIPENPNTDSAPKNPPAGSLKSMDLFPQSADSSTKMLDAAEEPKTAQMTIFYAGQVIVFNDFPADKAKEVMLLATKGSNSQVFTPQPAFVAPRIPKNQIESKARVPPSPIMSSNPIQDLLQQTAEPMASDLPIARRKSLHRFLEKRKDRITSKSPYQVVDTSAASSPDKNKAWLSLAASQ</sequence>
<keyword evidence="7" id="KW-1185">Reference proteome</keyword>
<dbReference type="GO" id="GO:2000022">
    <property type="term" value="P:regulation of jasmonic acid mediated signaling pathway"/>
    <property type="evidence" value="ECO:0007669"/>
    <property type="project" value="UniProtKB-UniRule"/>
</dbReference>
<proteinExistence type="inferred from homology"/>
<comment type="function">
    <text evidence="2">Repressor of jasmonate responses.</text>
</comment>
<dbReference type="PROSITE" id="PS51320">
    <property type="entry name" value="TIFY"/>
    <property type="match status" value="1"/>
</dbReference>
<evidence type="ECO:0000256" key="2">
    <source>
        <dbReference type="RuleBase" id="RU369065"/>
    </source>
</evidence>
<reference evidence="8" key="4">
    <citation type="submission" date="2025-04" db="UniProtKB">
        <authorList>
            <consortium name="RefSeq"/>
        </authorList>
    </citation>
    <scope>IDENTIFICATION</scope>
    <source>
        <tissue evidence="8">Leaf</tissue>
    </source>
</reference>
<dbReference type="GO" id="GO:0005634">
    <property type="term" value="C:nucleus"/>
    <property type="evidence" value="ECO:0007669"/>
    <property type="project" value="UniProtKB-SubCell"/>
</dbReference>
<reference evidence="5" key="2">
    <citation type="submission" date="2017-06" db="EMBL/GenBank/DDBJ databases">
        <title>The pomegranate genome and the genomics of punicalagin biosynthesis.</title>
        <authorList>
            <person name="Xu C."/>
        </authorList>
    </citation>
    <scope>NUCLEOTIDE SEQUENCE [LARGE SCALE GENOMIC DNA]</scope>
    <source>
        <tissue evidence="5">Fresh leaf</tissue>
    </source>
</reference>
<evidence type="ECO:0000313" key="7">
    <source>
        <dbReference type="Proteomes" id="UP000515151"/>
    </source>
</evidence>
<dbReference type="GO" id="GO:0009611">
    <property type="term" value="P:response to wounding"/>
    <property type="evidence" value="ECO:0007669"/>
    <property type="project" value="UniProtKB-UniRule"/>
</dbReference>
<keyword evidence="2" id="KW-0539">Nucleus</keyword>
<evidence type="ECO:0000313" key="6">
    <source>
        <dbReference type="Proteomes" id="UP000197138"/>
    </source>
</evidence>
<dbReference type="Pfam" id="PF09425">
    <property type="entry name" value="Jas_motif"/>
    <property type="match status" value="1"/>
</dbReference>
<dbReference type="PANTHER" id="PTHR33077">
    <property type="entry name" value="PROTEIN TIFY 4A-RELATED-RELATED"/>
    <property type="match status" value="1"/>
</dbReference>
<organism evidence="5 6">
    <name type="scientific">Punica granatum</name>
    <name type="common">Pomegranate</name>
    <dbReference type="NCBI Taxonomy" id="22663"/>
    <lineage>
        <taxon>Eukaryota</taxon>
        <taxon>Viridiplantae</taxon>
        <taxon>Streptophyta</taxon>
        <taxon>Embryophyta</taxon>
        <taxon>Tracheophyta</taxon>
        <taxon>Spermatophyta</taxon>
        <taxon>Magnoliopsida</taxon>
        <taxon>eudicotyledons</taxon>
        <taxon>Gunneridae</taxon>
        <taxon>Pentapetalae</taxon>
        <taxon>rosids</taxon>
        <taxon>malvids</taxon>
        <taxon>Myrtales</taxon>
        <taxon>Lythraceae</taxon>
        <taxon>Punica</taxon>
    </lineage>
</organism>
<dbReference type="Proteomes" id="UP000515151">
    <property type="component" value="Chromosome 8"/>
</dbReference>
<dbReference type="InterPro" id="IPR018467">
    <property type="entry name" value="CCT_CS"/>
</dbReference>
<keyword evidence="2" id="KW-1184">Jasmonic acid signaling pathway</keyword>
<dbReference type="OrthoDB" id="1937734at2759"/>
<accession>A0A218XI69</accession>